<keyword evidence="1" id="KW-0812">Transmembrane</keyword>
<feature type="transmembrane region" description="Helical" evidence="1">
    <location>
        <begin position="436"/>
        <end position="456"/>
    </location>
</feature>
<feature type="signal peptide" evidence="2">
    <location>
        <begin position="1"/>
        <end position="19"/>
    </location>
</feature>
<comment type="caution">
    <text evidence="3">The sequence shown here is derived from an EMBL/GenBank/DDBJ whole genome shotgun (WGS) entry which is preliminary data.</text>
</comment>
<feature type="chain" id="PRO_5036747769" evidence="2">
    <location>
        <begin position="20"/>
        <end position="468"/>
    </location>
</feature>
<protein>
    <submittedName>
        <fullName evidence="3">DUF3999 family protein</fullName>
    </submittedName>
</protein>
<organism evidence="3 4">
    <name type="scientific">Caenimonas aquaedulcis</name>
    <dbReference type="NCBI Taxonomy" id="2793270"/>
    <lineage>
        <taxon>Bacteria</taxon>
        <taxon>Pseudomonadati</taxon>
        <taxon>Pseudomonadota</taxon>
        <taxon>Betaproteobacteria</taxon>
        <taxon>Burkholderiales</taxon>
        <taxon>Comamonadaceae</taxon>
        <taxon>Caenimonas</taxon>
    </lineage>
</organism>
<dbReference type="AlphaFoldDB" id="A0A931MGK8"/>
<keyword evidence="1" id="KW-0472">Membrane</keyword>
<dbReference type="EMBL" id="JADWYS010000001">
    <property type="protein sequence ID" value="MBG9388291.1"/>
    <property type="molecule type" value="Genomic_DNA"/>
</dbReference>
<keyword evidence="4" id="KW-1185">Reference proteome</keyword>
<sequence length="468" mass="48546">MKRLSLALAWGVAMCGAPAASAQAPQAREFAWRAPVTLPAGASMARIDLPVDALARLQSRDARDVRVFNAAGEAVPFAFAGAPAHVTAPPSTTQAFPAMPLFSTSARQSRPVGGAIQVQIGDGQRSVWVRTDGQAPAPGAARVDSVIFDTRGLKEPLAALQVQATLPPNTPVRLEVSSSSDLARWDSAGARGRLYRFEGAGAPANDTLQLDAPLVLEGRYLRLDWDGQEGVAVSSVTGTTGSTLRPRARLRTALPALQPQAQGLEVRVPFATPIATLSLATNQANSLQPVRILGRNEPSQPWRVLASTVIFRLGSAGNETTNEPLPLHGAPVAWLRIESTQGAALAPGAITAAAEFEPLRVVFVATGDAPFQLAAGRAATPPAALPLSTLSAALAGKRIDDLPQAVTAAAVTGGDAQPEPGFLASLRPAGMTERSAVLWAVLVAGVLVLGAVAWSLMRQLKSAPPPAE</sequence>
<keyword evidence="1" id="KW-1133">Transmembrane helix</keyword>
<dbReference type="RefSeq" id="WP_196986161.1">
    <property type="nucleotide sequence ID" value="NZ_JADWYS010000001.1"/>
</dbReference>
<evidence type="ECO:0000256" key="2">
    <source>
        <dbReference type="SAM" id="SignalP"/>
    </source>
</evidence>
<name>A0A931MGK8_9BURK</name>
<evidence type="ECO:0000256" key="1">
    <source>
        <dbReference type="SAM" id="Phobius"/>
    </source>
</evidence>
<proteinExistence type="predicted"/>
<evidence type="ECO:0000313" key="4">
    <source>
        <dbReference type="Proteomes" id="UP000651050"/>
    </source>
</evidence>
<reference evidence="3" key="1">
    <citation type="submission" date="2020-11" db="EMBL/GenBank/DDBJ databases">
        <title>Bacterial whole genome sequence for Caenimonas sp. DR4.4.</title>
        <authorList>
            <person name="Le V."/>
            <person name="Ko S.-R."/>
            <person name="Ahn C.-Y."/>
            <person name="Oh H.-M."/>
        </authorList>
    </citation>
    <scope>NUCLEOTIDE SEQUENCE</scope>
    <source>
        <strain evidence="3">DR4.4</strain>
    </source>
</reference>
<evidence type="ECO:0000313" key="3">
    <source>
        <dbReference type="EMBL" id="MBG9388291.1"/>
    </source>
</evidence>
<gene>
    <name evidence="3" type="ORF">I5803_09680</name>
</gene>
<accession>A0A931MGK8</accession>
<keyword evidence="2" id="KW-0732">Signal</keyword>
<dbReference type="InterPro" id="IPR025060">
    <property type="entry name" value="DUF3999"/>
</dbReference>
<dbReference type="Pfam" id="PF13163">
    <property type="entry name" value="DUF3999"/>
    <property type="match status" value="1"/>
</dbReference>
<dbReference type="Proteomes" id="UP000651050">
    <property type="component" value="Unassembled WGS sequence"/>
</dbReference>